<keyword evidence="1" id="KW-0863">Zinc-finger</keyword>
<dbReference type="InterPro" id="IPR001878">
    <property type="entry name" value="Znf_CCHC"/>
</dbReference>
<evidence type="ECO:0000256" key="2">
    <source>
        <dbReference type="SAM" id="MobiDB-lite"/>
    </source>
</evidence>
<feature type="signal peptide" evidence="3">
    <location>
        <begin position="1"/>
        <end position="16"/>
    </location>
</feature>
<feature type="compositionally biased region" description="Polar residues" evidence="2">
    <location>
        <begin position="265"/>
        <end position="284"/>
    </location>
</feature>
<evidence type="ECO:0000256" key="1">
    <source>
        <dbReference type="PROSITE-ProRule" id="PRU00047"/>
    </source>
</evidence>
<keyword evidence="3" id="KW-0732">Signal</keyword>
<dbReference type="Proteomes" id="UP001151760">
    <property type="component" value="Unassembled WGS sequence"/>
</dbReference>
<dbReference type="PROSITE" id="PS50158">
    <property type="entry name" value="ZF_CCHC"/>
    <property type="match status" value="1"/>
</dbReference>
<evidence type="ECO:0000259" key="4">
    <source>
        <dbReference type="PROSITE" id="PS50158"/>
    </source>
</evidence>
<keyword evidence="1" id="KW-0862">Zinc</keyword>
<sequence length="332" mass="37829">MHFLLTTLKVVYVLSAFMPEFVEDETLEQTRKRCKWENDDYICRGHILNGMSDALFDVFQNVGSTKELWDQIESKYMAENASSKKFLVSNFNNYKMVDSSIIDKLPPSWKDFKHTLKHNKDELSLVQLGSHFRIEETLRAEESVKGKGKEIDGSSSVYMIEDGKNKNNNKNTKGKKRNSDGNNDGSNKKSKLTCWKCGKTSHFKKNCRVKKNNGGNTFGSGQGSKDPNSSQEPNEYISINSVIESRDVMFDEKRFTSIPRPKSLMPSSNEDQIGKTPSVTPTTRRSNRARVAKSFGSDFQLYLVEGSKDKIGPQYSYCYGIEEDPRMFDEAM</sequence>
<dbReference type="PANTHER" id="PTHR47592:SF29">
    <property type="entry name" value="ZINC FINGER, CCHC-TYPE"/>
    <property type="match status" value="1"/>
</dbReference>
<feature type="region of interest" description="Disordered" evidence="2">
    <location>
        <begin position="143"/>
        <end position="191"/>
    </location>
</feature>
<feature type="region of interest" description="Disordered" evidence="2">
    <location>
        <begin position="258"/>
        <end position="285"/>
    </location>
</feature>
<evidence type="ECO:0000313" key="6">
    <source>
        <dbReference type="Proteomes" id="UP001151760"/>
    </source>
</evidence>
<accession>A0ABQ5C884</accession>
<feature type="region of interest" description="Disordered" evidence="2">
    <location>
        <begin position="206"/>
        <end position="233"/>
    </location>
</feature>
<dbReference type="InterPro" id="IPR036875">
    <property type="entry name" value="Znf_CCHC_sf"/>
</dbReference>
<keyword evidence="6" id="KW-1185">Reference proteome</keyword>
<dbReference type="PANTHER" id="PTHR47592">
    <property type="entry name" value="PBF68 PROTEIN"/>
    <property type="match status" value="1"/>
</dbReference>
<protein>
    <submittedName>
        <fullName evidence="5">Zinc finger, CCHC-type containing protein</fullName>
    </submittedName>
</protein>
<name>A0ABQ5C884_9ASTR</name>
<reference evidence="5" key="1">
    <citation type="journal article" date="2022" name="Int. J. Mol. Sci.">
        <title>Draft Genome of Tanacetum Coccineum: Genomic Comparison of Closely Related Tanacetum-Family Plants.</title>
        <authorList>
            <person name="Yamashiro T."/>
            <person name="Shiraishi A."/>
            <person name="Nakayama K."/>
            <person name="Satake H."/>
        </authorList>
    </citation>
    <scope>NUCLEOTIDE SEQUENCE</scope>
</reference>
<dbReference type="Pfam" id="PF14223">
    <property type="entry name" value="Retrotran_gag_2"/>
    <property type="match status" value="1"/>
</dbReference>
<evidence type="ECO:0000313" key="5">
    <source>
        <dbReference type="EMBL" id="GJT23246.1"/>
    </source>
</evidence>
<feature type="chain" id="PRO_5046738516" evidence="3">
    <location>
        <begin position="17"/>
        <end position="332"/>
    </location>
</feature>
<dbReference type="SMART" id="SM00343">
    <property type="entry name" value="ZnF_C2HC"/>
    <property type="match status" value="1"/>
</dbReference>
<gene>
    <name evidence="5" type="ORF">Tco_0893183</name>
</gene>
<comment type="caution">
    <text evidence="5">The sequence shown here is derived from an EMBL/GenBank/DDBJ whole genome shotgun (WGS) entry which is preliminary data.</text>
</comment>
<evidence type="ECO:0000256" key="3">
    <source>
        <dbReference type="SAM" id="SignalP"/>
    </source>
</evidence>
<feature type="compositionally biased region" description="Basic and acidic residues" evidence="2">
    <location>
        <begin position="143"/>
        <end position="152"/>
    </location>
</feature>
<dbReference type="EMBL" id="BQNB010014039">
    <property type="protein sequence ID" value="GJT23246.1"/>
    <property type="molecule type" value="Genomic_DNA"/>
</dbReference>
<organism evidence="5 6">
    <name type="scientific">Tanacetum coccineum</name>
    <dbReference type="NCBI Taxonomy" id="301880"/>
    <lineage>
        <taxon>Eukaryota</taxon>
        <taxon>Viridiplantae</taxon>
        <taxon>Streptophyta</taxon>
        <taxon>Embryophyta</taxon>
        <taxon>Tracheophyta</taxon>
        <taxon>Spermatophyta</taxon>
        <taxon>Magnoliopsida</taxon>
        <taxon>eudicotyledons</taxon>
        <taxon>Gunneridae</taxon>
        <taxon>Pentapetalae</taxon>
        <taxon>asterids</taxon>
        <taxon>campanulids</taxon>
        <taxon>Asterales</taxon>
        <taxon>Asteraceae</taxon>
        <taxon>Asteroideae</taxon>
        <taxon>Anthemideae</taxon>
        <taxon>Anthemidinae</taxon>
        <taxon>Tanacetum</taxon>
    </lineage>
</organism>
<keyword evidence="1" id="KW-0479">Metal-binding</keyword>
<reference evidence="5" key="2">
    <citation type="submission" date="2022-01" db="EMBL/GenBank/DDBJ databases">
        <authorList>
            <person name="Yamashiro T."/>
            <person name="Shiraishi A."/>
            <person name="Satake H."/>
            <person name="Nakayama K."/>
        </authorList>
    </citation>
    <scope>NUCLEOTIDE SEQUENCE</scope>
</reference>
<dbReference type="SUPFAM" id="SSF57756">
    <property type="entry name" value="Retrovirus zinc finger-like domains"/>
    <property type="match status" value="1"/>
</dbReference>
<feature type="compositionally biased region" description="Polar residues" evidence="2">
    <location>
        <begin position="223"/>
        <end position="233"/>
    </location>
</feature>
<feature type="domain" description="CCHC-type" evidence="4">
    <location>
        <begin position="194"/>
        <end position="208"/>
    </location>
</feature>
<proteinExistence type="predicted"/>